<dbReference type="InterPro" id="IPR036188">
    <property type="entry name" value="FAD/NAD-bd_sf"/>
</dbReference>
<keyword evidence="5" id="KW-0106">Calcium</keyword>
<dbReference type="InterPro" id="IPR011992">
    <property type="entry name" value="EF-hand-dom_pair"/>
</dbReference>
<dbReference type="Pfam" id="PF22366">
    <property type="entry name" value="NDH2_C"/>
    <property type="match status" value="1"/>
</dbReference>
<evidence type="ECO:0000256" key="8">
    <source>
        <dbReference type="ARBA" id="ARBA00023027"/>
    </source>
</evidence>
<feature type="domain" description="EF-hand" evidence="11">
    <location>
        <begin position="526"/>
        <end position="561"/>
    </location>
</feature>
<dbReference type="SUPFAM" id="SSF51905">
    <property type="entry name" value="FAD/NAD(P)-binding domain"/>
    <property type="match status" value="2"/>
</dbReference>
<dbReference type="InterPro" id="IPR054585">
    <property type="entry name" value="NDH2-like_C"/>
</dbReference>
<evidence type="ECO:0000256" key="10">
    <source>
        <dbReference type="SAM" id="Phobius"/>
    </source>
</evidence>
<evidence type="ECO:0000256" key="9">
    <source>
        <dbReference type="SAM" id="MobiDB-lite"/>
    </source>
</evidence>
<dbReference type="STRING" id="933084.A0A067QBJ1"/>
<dbReference type="InParanoid" id="A0A067QBJ1"/>
<dbReference type="InterPro" id="IPR023753">
    <property type="entry name" value="FAD/NAD-binding_dom"/>
</dbReference>
<keyword evidence="8" id="KW-0520">NAD</keyword>
<accession>A0A067QBJ1</accession>
<proteinExistence type="inferred from homology"/>
<keyword evidence="13" id="KW-1185">Reference proteome</keyword>
<dbReference type="OrthoDB" id="5376590at2759"/>
<dbReference type="GO" id="GO:0005743">
    <property type="term" value="C:mitochondrial inner membrane"/>
    <property type="evidence" value="ECO:0007669"/>
    <property type="project" value="UniProtKB-SubCell"/>
</dbReference>
<dbReference type="Gene3D" id="1.10.238.10">
    <property type="entry name" value="EF-hand"/>
    <property type="match status" value="1"/>
</dbReference>
<evidence type="ECO:0000256" key="1">
    <source>
        <dbReference type="ARBA" id="ARBA00004137"/>
    </source>
</evidence>
<evidence type="ECO:0000256" key="3">
    <source>
        <dbReference type="ARBA" id="ARBA00022630"/>
    </source>
</evidence>
<comment type="subcellular location">
    <subcellularLocation>
        <location evidence="1">Mitochondrion inner membrane</location>
        <topology evidence="1">Peripheral membrane protein</topology>
        <orientation evidence="1">Intermembrane side</orientation>
    </subcellularLocation>
</comment>
<evidence type="ECO:0000313" key="13">
    <source>
        <dbReference type="Proteomes" id="UP000027265"/>
    </source>
</evidence>
<dbReference type="SMART" id="SM00054">
    <property type="entry name" value="EFh"/>
    <property type="match status" value="2"/>
</dbReference>
<feature type="compositionally biased region" description="Low complexity" evidence="9">
    <location>
        <begin position="598"/>
        <end position="612"/>
    </location>
</feature>
<gene>
    <name evidence="12" type="ORF">JAAARDRAFT_31884</name>
</gene>
<keyword evidence="10" id="KW-0812">Transmembrane</keyword>
<evidence type="ECO:0000256" key="7">
    <source>
        <dbReference type="ARBA" id="ARBA00023002"/>
    </source>
</evidence>
<dbReference type="InterPro" id="IPR002048">
    <property type="entry name" value="EF_hand_dom"/>
</dbReference>
<feature type="transmembrane region" description="Helical" evidence="10">
    <location>
        <begin position="51"/>
        <end position="72"/>
    </location>
</feature>
<dbReference type="PROSITE" id="PS50222">
    <property type="entry name" value="EF_HAND_2"/>
    <property type="match status" value="2"/>
</dbReference>
<keyword evidence="6" id="KW-0809">Transit peptide</keyword>
<dbReference type="SUPFAM" id="SSF47473">
    <property type="entry name" value="EF-hand"/>
    <property type="match status" value="1"/>
</dbReference>
<dbReference type="InterPro" id="IPR045024">
    <property type="entry name" value="NDH-2"/>
</dbReference>
<dbReference type="GO" id="GO:0003954">
    <property type="term" value="F:NADH dehydrogenase activity"/>
    <property type="evidence" value="ECO:0007669"/>
    <property type="project" value="InterPro"/>
</dbReference>
<organism evidence="12 13">
    <name type="scientific">Jaapia argillacea MUCL 33604</name>
    <dbReference type="NCBI Taxonomy" id="933084"/>
    <lineage>
        <taxon>Eukaryota</taxon>
        <taxon>Fungi</taxon>
        <taxon>Dikarya</taxon>
        <taxon>Basidiomycota</taxon>
        <taxon>Agaricomycotina</taxon>
        <taxon>Agaricomycetes</taxon>
        <taxon>Agaricomycetidae</taxon>
        <taxon>Jaapiales</taxon>
        <taxon>Jaapiaceae</taxon>
        <taxon>Jaapia</taxon>
    </lineage>
</organism>
<evidence type="ECO:0000256" key="4">
    <source>
        <dbReference type="ARBA" id="ARBA00022827"/>
    </source>
</evidence>
<dbReference type="Gene3D" id="3.50.50.100">
    <property type="match status" value="2"/>
</dbReference>
<keyword evidence="4" id="KW-0274">FAD</keyword>
<evidence type="ECO:0000259" key="11">
    <source>
        <dbReference type="PROSITE" id="PS50222"/>
    </source>
</evidence>
<keyword evidence="10" id="KW-0472">Membrane</keyword>
<dbReference type="AlphaFoldDB" id="A0A067QBJ1"/>
<evidence type="ECO:0000256" key="2">
    <source>
        <dbReference type="ARBA" id="ARBA00005272"/>
    </source>
</evidence>
<dbReference type="PANTHER" id="PTHR43706">
    <property type="entry name" value="NADH DEHYDROGENASE"/>
    <property type="match status" value="1"/>
</dbReference>
<dbReference type="PROSITE" id="PS00018">
    <property type="entry name" value="EF_HAND_1"/>
    <property type="match status" value="1"/>
</dbReference>
<feature type="region of interest" description="Disordered" evidence="9">
    <location>
        <begin position="598"/>
        <end position="643"/>
    </location>
</feature>
<feature type="domain" description="EF-hand" evidence="11">
    <location>
        <begin position="485"/>
        <end position="520"/>
    </location>
</feature>
<evidence type="ECO:0000256" key="5">
    <source>
        <dbReference type="ARBA" id="ARBA00022837"/>
    </source>
</evidence>
<dbReference type="PANTHER" id="PTHR43706:SF50">
    <property type="entry name" value="NADH DEHYDROGENASE (UBIQUINONE)-RELATED"/>
    <property type="match status" value="1"/>
</dbReference>
<dbReference type="InterPro" id="IPR018247">
    <property type="entry name" value="EF_Hand_1_Ca_BS"/>
</dbReference>
<evidence type="ECO:0000313" key="12">
    <source>
        <dbReference type="EMBL" id="KDQ60882.1"/>
    </source>
</evidence>
<dbReference type="GO" id="GO:0005509">
    <property type="term" value="F:calcium ion binding"/>
    <property type="evidence" value="ECO:0007669"/>
    <property type="project" value="InterPro"/>
</dbReference>
<protein>
    <recommendedName>
        <fullName evidence="11">EF-hand domain-containing protein</fullName>
    </recommendedName>
</protein>
<sequence>MLPRTRLCCRPLVYRAPLGHPAGLPRPRFASSTPPASGSLLVRRSIFVARWCGYLLFSSTLGLVALTGAFFVHDAFTYTDKHVDRVPVSPLALNPERGGPKNLPIASALVGDIEDDFNRSIAGRPRLVIVGGGWGAVGVLQSLKPGDYHVTIVSPETFATFTPLLPSAAVGTVQARTLVEPLRKIVARIHGHFIAAKAVDLVMNEKLLEIETISSSGEPGRMYLPYDKLVISVGSTSATHGVSGLEHCFQLKTISDARAIRRRIIDNFETASLPTTSVEDRKRLLSFVICGGGPTGVESAAEIWDLCQEDLMNYYPKLLREQVSIHVIQSREHILNTYSESIWNYAEAKFKRDGVNLVTSARVSEVHPDKVVFTSRNPQTSTIETYELPTNFVLWSTGIAMNPFTQRLSSLLPNQTHLKAIEVDSHLRVKGAPVRLPNGERVGAWGVVGAEGEEDVMDRIMKANLNGGEEGEVYAIGDCATIETSLVPYLLELVEEADRDKNGKIDFGEWEIMVNRIKLKMPMAEKHLDKVRELFQLYDSDKDESLTLNELTVLLQEIGNKITALPATAQVAAQQGKYLGSKFTKYARAFDHQREAAVAAAATPSDATDSDTNPATTSSINPATTVTSTTSNGSHTHPTPILPDESISKPFRYSHLGSLAYIGNAAVFDWGQYSFTGGLAAMYAWRSVYWSEQVSARTRALLMIDWVIRGVWGRDLSRL</sequence>
<feature type="compositionally biased region" description="Polar residues" evidence="9">
    <location>
        <begin position="613"/>
        <end position="637"/>
    </location>
</feature>
<reference evidence="13" key="1">
    <citation type="journal article" date="2014" name="Proc. Natl. Acad. Sci. U.S.A.">
        <title>Extensive sampling of basidiomycete genomes demonstrates inadequacy of the white-rot/brown-rot paradigm for wood decay fungi.</title>
        <authorList>
            <person name="Riley R."/>
            <person name="Salamov A.A."/>
            <person name="Brown D.W."/>
            <person name="Nagy L.G."/>
            <person name="Floudas D."/>
            <person name="Held B.W."/>
            <person name="Levasseur A."/>
            <person name="Lombard V."/>
            <person name="Morin E."/>
            <person name="Otillar R."/>
            <person name="Lindquist E.A."/>
            <person name="Sun H."/>
            <person name="LaButti K.M."/>
            <person name="Schmutz J."/>
            <person name="Jabbour D."/>
            <person name="Luo H."/>
            <person name="Baker S.E."/>
            <person name="Pisabarro A.G."/>
            <person name="Walton J.D."/>
            <person name="Blanchette R.A."/>
            <person name="Henrissat B."/>
            <person name="Martin F."/>
            <person name="Cullen D."/>
            <person name="Hibbett D.S."/>
            <person name="Grigoriev I.V."/>
        </authorList>
    </citation>
    <scope>NUCLEOTIDE SEQUENCE [LARGE SCALE GENOMIC DNA]</scope>
    <source>
        <strain evidence="13">MUCL 33604</strain>
    </source>
</reference>
<keyword evidence="7" id="KW-0560">Oxidoreductase</keyword>
<dbReference type="HOGENOM" id="CLU_021377_1_1_1"/>
<keyword evidence="10" id="KW-1133">Transmembrane helix</keyword>
<dbReference type="EMBL" id="KL197713">
    <property type="protein sequence ID" value="KDQ60882.1"/>
    <property type="molecule type" value="Genomic_DNA"/>
</dbReference>
<comment type="similarity">
    <text evidence="2">Belongs to the NADH dehydrogenase family.</text>
</comment>
<keyword evidence="3" id="KW-0285">Flavoprotein</keyword>
<dbReference type="Proteomes" id="UP000027265">
    <property type="component" value="Unassembled WGS sequence"/>
</dbReference>
<evidence type="ECO:0000256" key="6">
    <source>
        <dbReference type="ARBA" id="ARBA00022946"/>
    </source>
</evidence>
<name>A0A067QBJ1_9AGAM</name>
<dbReference type="Pfam" id="PF07992">
    <property type="entry name" value="Pyr_redox_2"/>
    <property type="match status" value="1"/>
</dbReference>